<comment type="caution">
    <text evidence="2">The sequence shown here is derived from an EMBL/GenBank/DDBJ whole genome shotgun (WGS) entry which is preliminary data.</text>
</comment>
<protein>
    <submittedName>
        <fullName evidence="2">Uncharacterized protein</fullName>
    </submittedName>
</protein>
<name>A0A1E5WA84_9POAL</name>
<gene>
    <name evidence="2" type="ORF">BAE44_0004670</name>
</gene>
<sequence length="152" mass="16641">MVSKKVPEITNRRCRQLHIATIKVANAFLLCSLACAAFLAAFVVLNLSIFAAFAPLIIICIIFFLLMVLTLGGIMTVLGGWLAEKDHARWGAMDIFMIVLTSAFVSSFGFMVLAAAPSSARERLAPVARVLIWSTVALLLFTAWRCQVMMTT</sequence>
<evidence type="ECO:0000313" key="3">
    <source>
        <dbReference type="Proteomes" id="UP000095767"/>
    </source>
</evidence>
<keyword evidence="1" id="KW-0472">Membrane</keyword>
<dbReference type="STRING" id="888268.A0A1E5WA84"/>
<keyword evidence="1" id="KW-1133">Transmembrane helix</keyword>
<dbReference type="EMBL" id="LWDX02015700">
    <property type="protein sequence ID" value="OEL34313.1"/>
    <property type="molecule type" value="Genomic_DNA"/>
</dbReference>
<evidence type="ECO:0000313" key="2">
    <source>
        <dbReference type="EMBL" id="OEL34313.1"/>
    </source>
</evidence>
<dbReference type="OrthoDB" id="695950at2759"/>
<organism evidence="2 3">
    <name type="scientific">Dichanthelium oligosanthes</name>
    <dbReference type="NCBI Taxonomy" id="888268"/>
    <lineage>
        <taxon>Eukaryota</taxon>
        <taxon>Viridiplantae</taxon>
        <taxon>Streptophyta</taxon>
        <taxon>Embryophyta</taxon>
        <taxon>Tracheophyta</taxon>
        <taxon>Spermatophyta</taxon>
        <taxon>Magnoliopsida</taxon>
        <taxon>Liliopsida</taxon>
        <taxon>Poales</taxon>
        <taxon>Poaceae</taxon>
        <taxon>PACMAD clade</taxon>
        <taxon>Panicoideae</taxon>
        <taxon>Panicodae</taxon>
        <taxon>Paniceae</taxon>
        <taxon>Dichantheliinae</taxon>
        <taxon>Dichanthelium</taxon>
    </lineage>
</organism>
<keyword evidence="3" id="KW-1185">Reference proteome</keyword>
<feature type="transmembrane region" description="Helical" evidence="1">
    <location>
        <begin position="95"/>
        <end position="115"/>
    </location>
</feature>
<feature type="transmembrane region" description="Helical" evidence="1">
    <location>
        <begin position="50"/>
        <end position="83"/>
    </location>
</feature>
<accession>A0A1E5WA84</accession>
<feature type="transmembrane region" description="Helical" evidence="1">
    <location>
        <begin position="21"/>
        <end position="44"/>
    </location>
</feature>
<keyword evidence="1" id="KW-0812">Transmembrane</keyword>
<proteinExistence type="predicted"/>
<feature type="transmembrane region" description="Helical" evidence="1">
    <location>
        <begin position="127"/>
        <end position="146"/>
    </location>
</feature>
<reference evidence="2 3" key="1">
    <citation type="submission" date="2016-09" db="EMBL/GenBank/DDBJ databases">
        <title>The draft genome of Dichanthelium oligosanthes: A C3 panicoid grass species.</title>
        <authorList>
            <person name="Studer A.J."/>
            <person name="Schnable J.C."/>
            <person name="Brutnell T.P."/>
        </authorList>
    </citation>
    <scope>NUCLEOTIDE SEQUENCE [LARGE SCALE GENOMIC DNA]</scope>
    <source>
        <strain evidence="3">cv. Kellogg 1175</strain>
        <tissue evidence="2">Leaf</tissue>
    </source>
</reference>
<evidence type="ECO:0000256" key="1">
    <source>
        <dbReference type="SAM" id="Phobius"/>
    </source>
</evidence>
<dbReference type="Proteomes" id="UP000095767">
    <property type="component" value="Unassembled WGS sequence"/>
</dbReference>
<dbReference type="AlphaFoldDB" id="A0A1E5WA84"/>